<evidence type="ECO:0000313" key="1">
    <source>
        <dbReference type="EMBL" id="SVD37780.1"/>
    </source>
</evidence>
<name>A0A382UU87_9ZZZZ</name>
<organism evidence="1">
    <name type="scientific">marine metagenome</name>
    <dbReference type="NCBI Taxonomy" id="408172"/>
    <lineage>
        <taxon>unclassified sequences</taxon>
        <taxon>metagenomes</taxon>
        <taxon>ecological metagenomes</taxon>
    </lineage>
</organism>
<dbReference type="AlphaFoldDB" id="A0A382UU87"/>
<dbReference type="EMBL" id="UINC01146828">
    <property type="protein sequence ID" value="SVD37780.1"/>
    <property type="molecule type" value="Genomic_DNA"/>
</dbReference>
<accession>A0A382UU87</accession>
<reference evidence="1" key="1">
    <citation type="submission" date="2018-05" db="EMBL/GenBank/DDBJ databases">
        <authorList>
            <person name="Lanie J.A."/>
            <person name="Ng W.-L."/>
            <person name="Kazmierczak K.M."/>
            <person name="Andrzejewski T.M."/>
            <person name="Davidsen T.M."/>
            <person name="Wayne K.J."/>
            <person name="Tettelin H."/>
            <person name="Glass J.I."/>
            <person name="Rusch D."/>
            <person name="Podicherti R."/>
            <person name="Tsui H.-C.T."/>
            <person name="Winkler M.E."/>
        </authorList>
    </citation>
    <scope>NUCLEOTIDE SEQUENCE</scope>
</reference>
<gene>
    <name evidence="1" type="ORF">METZ01_LOCUS390634</name>
</gene>
<dbReference type="SUPFAM" id="SSF56935">
    <property type="entry name" value="Porins"/>
    <property type="match status" value="1"/>
</dbReference>
<feature type="non-terminal residue" evidence="1">
    <location>
        <position position="290"/>
    </location>
</feature>
<sequence length="290" mass="31817">VVSLQRQELALSYADRFGLGLKESYLCYVLPIGESHAIGIDWFNRGFDDLDKKGLGLESGANKISLAYAYRNDIDRLRPIIGNASVGISAKFRSQKADLDGITKMDASGIGLDAGLLLPLPFGARLGLAVQDIGGTSLEHDGGLSEEVFEARYRVGLAHKPVEGLTVGADLDDHFRVGAEYWIRGQLALRAGIKTERNSPESFADATTSTFGLGVNYRFARIDYAYERHPVLDATHYTALSLSYNPRVVAIKDATIRPNPIFRSLYRHYEESDFCDVVISNSAPEPIEAT</sequence>
<feature type="non-terminal residue" evidence="1">
    <location>
        <position position="1"/>
    </location>
</feature>
<protein>
    <submittedName>
        <fullName evidence="1">Uncharacterized protein</fullName>
    </submittedName>
</protein>
<dbReference type="Gene3D" id="2.40.160.60">
    <property type="entry name" value="Outer membrane protein transport protein (OMPP1/FadL/TodX)"/>
    <property type="match status" value="1"/>
</dbReference>
<proteinExistence type="predicted"/>